<name>A0A1I7YUY2_9BILA</name>
<dbReference type="EC" id="5.2.1.8" evidence="6"/>
<proteinExistence type="inferred from homology"/>
<evidence type="ECO:0000256" key="1">
    <source>
        <dbReference type="ARBA" id="ARBA00000971"/>
    </source>
</evidence>
<evidence type="ECO:0000256" key="2">
    <source>
        <dbReference type="ARBA" id="ARBA00022574"/>
    </source>
</evidence>
<evidence type="ECO:0000256" key="4">
    <source>
        <dbReference type="ARBA" id="ARBA00023110"/>
    </source>
</evidence>
<dbReference type="PROSITE" id="PS50072">
    <property type="entry name" value="CSA_PPIASE_2"/>
    <property type="match status" value="1"/>
</dbReference>
<sequence>MSTIRLIPPQKPFVRFYTNMGFITIQLFWEQAPRTCENFQRLVEREYYDRTIFHRVIADCMIQGGDPTGTGSGGSSINGAIFADEMHTELKHWDAGIVSMANDGSDTNGSQFFITLAPMQHLDGKRAIFGRVHRGIEVLEDIEQVPTDEQDKPKTDVVIWWARAIDESQQSNCMFPSLEYYRRNCVVYTGPTTN</sequence>
<reference evidence="9" key="1">
    <citation type="submission" date="2016-11" db="UniProtKB">
        <authorList>
            <consortium name="WormBaseParasite"/>
        </authorList>
    </citation>
    <scope>IDENTIFICATION</scope>
</reference>
<organism evidence="8 9">
    <name type="scientific">Steinernema glaseri</name>
    <dbReference type="NCBI Taxonomy" id="37863"/>
    <lineage>
        <taxon>Eukaryota</taxon>
        <taxon>Metazoa</taxon>
        <taxon>Ecdysozoa</taxon>
        <taxon>Nematoda</taxon>
        <taxon>Chromadorea</taxon>
        <taxon>Rhabditida</taxon>
        <taxon>Tylenchina</taxon>
        <taxon>Panagrolaimomorpha</taxon>
        <taxon>Strongyloidoidea</taxon>
        <taxon>Steinernematidae</taxon>
        <taxon>Steinernema</taxon>
    </lineage>
</organism>
<evidence type="ECO:0000256" key="3">
    <source>
        <dbReference type="ARBA" id="ARBA00022737"/>
    </source>
</evidence>
<dbReference type="GO" id="GO:0003755">
    <property type="term" value="F:peptidyl-prolyl cis-trans isomerase activity"/>
    <property type="evidence" value="ECO:0007669"/>
    <property type="project" value="UniProtKB-UniRule"/>
</dbReference>
<evidence type="ECO:0000256" key="6">
    <source>
        <dbReference type="RuleBase" id="RU363019"/>
    </source>
</evidence>
<accession>A0A1I7YUY2</accession>
<keyword evidence="4 6" id="KW-0697">Rotamase</keyword>
<dbReference type="InterPro" id="IPR002130">
    <property type="entry name" value="Cyclophilin-type_PPIase_dom"/>
</dbReference>
<comment type="similarity">
    <text evidence="6">Belongs to the cyclophilin-type PPIase family.</text>
</comment>
<keyword evidence="8" id="KW-1185">Reference proteome</keyword>
<keyword evidence="2" id="KW-0853">WD repeat</keyword>
<dbReference type="AlphaFoldDB" id="A0A1I7YUY2"/>
<dbReference type="PANTHER" id="PTHR45625">
    <property type="entry name" value="PEPTIDYL-PROLYL CIS-TRANS ISOMERASE-RELATED"/>
    <property type="match status" value="1"/>
</dbReference>
<keyword evidence="5 6" id="KW-0413">Isomerase</keyword>
<feature type="domain" description="PPIase cyclophilin-type" evidence="7">
    <location>
        <begin position="18"/>
        <end position="159"/>
    </location>
</feature>
<dbReference type="InterPro" id="IPR029000">
    <property type="entry name" value="Cyclophilin-like_dom_sf"/>
</dbReference>
<dbReference type="SUPFAM" id="SSF50891">
    <property type="entry name" value="Cyclophilin-like"/>
    <property type="match status" value="1"/>
</dbReference>
<dbReference type="GO" id="GO:0071013">
    <property type="term" value="C:catalytic step 2 spliceosome"/>
    <property type="evidence" value="ECO:0007669"/>
    <property type="project" value="TreeGrafter"/>
</dbReference>
<evidence type="ECO:0000256" key="5">
    <source>
        <dbReference type="ARBA" id="ARBA00023235"/>
    </source>
</evidence>
<evidence type="ECO:0000259" key="7">
    <source>
        <dbReference type="PROSITE" id="PS50072"/>
    </source>
</evidence>
<dbReference type="FunFam" id="2.40.100.10:FF:000003">
    <property type="entry name" value="Peptidylprolyl isomerase domain and WD repeat-containing 1"/>
    <property type="match status" value="1"/>
</dbReference>
<evidence type="ECO:0000313" key="8">
    <source>
        <dbReference type="Proteomes" id="UP000095287"/>
    </source>
</evidence>
<dbReference type="WBParaSite" id="L893_g19772.t1">
    <property type="protein sequence ID" value="L893_g19772.t1"/>
    <property type="gene ID" value="L893_g19772"/>
</dbReference>
<comment type="catalytic activity">
    <reaction evidence="1 6">
        <text>[protein]-peptidylproline (omega=180) = [protein]-peptidylproline (omega=0)</text>
        <dbReference type="Rhea" id="RHEA:16237"/>
        <dbReference type="Rhea" id="RHEA-COMP:10747"/>
        <dbReference type="Rhea" id="RHEA-COMP:10748"/>
        <dbReference type="ChEBI" id="CHEBI:83833"/>
        <dbReference type="ChEBI" id="CHEBI:83834"/>
        <dbReference type="EC" id="5.2.1.8"/>
    </reaction>
</comment>
<dbReference type="Gene3D" id="2.40.100.10">
    <property type="entry name" value="Cyclophilin-like"/>
    <property type="match status" value="1"/>
</dbReference>
<keyword evidence="3" id="KW-0677">Repeat</keyword>
<dbReference type="Pfam" id="PF00160">
    <property type="entry name" value="Pro_isomerase"/>
    <property type="match status" value="1"/>
</dbReference>
<dbReference type="InterPro" id="IPR044666">
    <property type="entry name" value="Cyclophilin_A-like"/>
</dbReference>
<evidence type="ECO:0000313" key="9">
    <source>
        <dbReference type="WBParaSite" id="L893_g19772.t1"/>
    </source>
</evidence>
<dbReference type="PRINTS" id="PR00153">
    <property type="entry name" value="CSAPPISMRASE"/>
</dbReference>
<comment type="function">
    <text evidence="6">PPIases accelerate the folding of proteins. It catalyzes the cis-trans isomerization of proline imidic peptide bonds in oligopeptides.</text>
</comment>
<protein>
    <recommendedName>
        <fullName evidence="6">Peptidyl-prolyl cis-trans isomerase</fullName>
        <shortName evidence="6">PPIase</shortName>
        <ecNumber evidence="6">5.2.1.8</ecNumber>
    </recommendedName>
</protein>
<dbReference type="PANTHER" id="PTHR45625:SF4">
    <property type="entry name" value="PEPTIDYLPROLYL ISOMERASE DOMAIN AND WD REPEAT-CONTAINING PROTEIN 1"/>
    <property type="match status" value="1"/>
</dbReference>
<dbReference type="Proteomes" id="UP000095287">
    <property type="component" value="Unplaced"/>
</dbReference>